<organism evidence="1 2">
    <name type="scientific">Ascaris lumbricoides</name>
    <name type="common">Giant roundworm</name>
    <dbReference type="NCBI Taxonomy" id="6252"/>
    <lineage>
        <taxon>Eukaryota</taxon>
        <taxon>Metazoa</taxon>
        <taxon>Ecdysozoa</taxon>
        <taxon>Nematoda</taxon>
        <taxon>Chromadorea</taxon>
        <taxon>Rhabditida</taxon>
        <taxon>Spirurina</taxon>
        <taxon>Ascaridomorpha</taxon>
        <taxon>Ascaridoidea</taxon>
        <taxon>Ascarididae</taxon>
        <taxon>Ascaris</taxon>
    </lineage>
</organism>
<dbReference type="AlphaFoldDB" id="A0A0M3I977"/>
<proteinExistence type="predicted"/>
<reference evidence="2" key="1">
    <citation type="submission" date="2017-02" db="UniProtKB">
        <authorList>
            <consortium name="WormBaseParasite"/>
        </authorList>
    </citation>
    <scope>IDENTIFICATION</scope>
</reference>
<sequence length="44" mass="5127">MSSEGISTRELRNLWLQDSEILCSCIVTGVNCIKRRHRRLEIIP</sequence>
<accession>A0A0M3I977</accession>
<keyword evidence="1" id="KW-1185">Reference proteome</keyword>
<dbReference type="Proteomes" id="UP000036681">
    <property type="component" value="Unplaced"/>
</dbReference>
<evidence type="ECO:0000313" key="1">
    <source>
        <dbReference type="Proteomes" id="UP000036681"/>
    </source>
</evidence>
<dbReference type="WBParaSite" id="ALUE_0001397501-mRNA-1">
    <property type="protein sequence ID" value="ALUE_0001397501-mRNA-1"/>
    <property type="gene ID" value="ALUE_0001397501"/>
</dbReference>
<evidence type="ECO:0000313" key="2">
    <source>
        <dbReference type="WBParaSite" id="ALUE_0001397501-mRNA-1"/>
    </source>
</evidence>
<protein>
    <submittedName>
        <fullName evidence="2">Uncharacterized protein</fullName>
    </submittedName>
</protein>
<name>A0A0M3I977_ASCLU</name>